<feature type="compositionally biased region" description="Acidic residues" evidence="4">
    <location>
        <begin position="273"/>
        <end position="288"/>
    </location>
</feature>
<feature type="compositionally biased region" description="Acidic residues" evidence="4">
    <location>
        <begin position="683"/>
        <end position="694"/>
    </location>
</feature>
<evidence type="ECO:0000313" key="5">
    <source>
        <dbReference type="EMBL" id="KPK72320.1"/>
    </source>
</evidence>
<evidence type="ECO:0008006" key="7">
    <source>
        <dbReference type="Google" id="ProtNLM"/>
    </source>
</evidence>
<protein>
    <recommendedName>
        <fullName evidence="7">Tetratricopeptide repeat protein</fullName>
    </recommendedName>
</protein>
<sequence>MNDADFLSRSAVYIREGELEKAQIVLRRILTNNPNHPHALELSGDLALKKGRIDEAIHRYEQACDNYTKNDQHDRAIICLEKVVREDDKNQEMYWRLADSYTALGMENQAIERLLELCTRAQEDKTHDVFIAGLRKIVDLQSQNLPLHLSFVRVLRALDQTREADAELSKLKAQAEQMHDEGMLEEINKLLPQPDGGEELDPKSRIELGNLLYEIGSRDEAVIEFEKAVSDLIDSGEIDEAVNVLNRIMEIDPDNQEAITKRDELLGEGKEEPQEEPVTEEPQEEELAEEKAELAEAVEDIIAEMPEEQVADKTEEPPAQQPAEGLIEPGLEPSTQEGIDEQPEGEPEPPPEQAEPEPTEEYEDVYEKTPDAEEPTETMATEALEGTEAAHEPVEHGTEEHAPEDEGLKLFDDLSNEIEGFIPVSEMSTPGEEAPESGEAPQLEGQIADIEFLLKQTEEVPQTFEITDQFDEFKNNITWSEEDALKKTDLAKRAFDAGLHETALHLTAQAKEQRNTWPLSIELSGKALIRLGRYSEAVRTIAPSLIAEEIPEESKLELRYLLASAYEGLGDFENAMREIERIMSIDQDYRDVKELYALMGGKEPHVEQPPPEIKEKPAIVEGIPPSPPEPVPAPEEVTEAEQEAPSPDIPLDVKTYDEEEYPTIVQEEPSAPKEKEKEKPEESAVEEEEEEEERGENITFL</sequence>
<dbReference type="InterPro" id="IPR019734">
    <property type="entry name" value="TPR_rpt"/>
</dbReference>
<dbReference type="PANTHER" id="PTHR45586:SF1">
    <property type="entry name" value="LIPOPOLYSACCHARIDE ASSEMBLY PROTEIN B"/>
    <property type="match status" value="1"/>
</dbReference>
<evidence type="ECO:0000256" key="1">
    <source>
        <dbReference type="ARBA" id="ARBA00022737"/>
    </source>
</evidence>
<dbReference type="SMART" id="SM00028">
    <property type="entry name" value="TPR"/>
    <property type="match status" value="4"/>
</dbReference>
<feature type="compositionally biased region" description="Pro residues" evidence="4">
    <location>
        <begin position="624"/>
        <end position="633"/>
    </location>
</feature>
<evidence type="ECO:0000313" key="6">
    <source>
        <dbReference type="Proteomes" id="UP000051096"/>
    </source>
</evidence>
<accession>A0A0S8GHV5</accession>
<dbReference type="EMBL" id="LJUO01000035">
    <property type="protein sequence ID" value="KPK72320.1"/>
    <property type="molecule type" value="Genomic_DNA"/>
</dbReference>
<reference evidence="5 6" key="1">
    <citation type="journal article" date="2015" name="Microbiome">
        <title>Genomic resolution of linkages in carbon, nitrogen, and sulfur cycling among widespread estuary sediment bacteria.</title>
        <authorList>
            <person name="Baker B.J."/>
            <person name="Lazar C.S."/>
            <person name="Teske A.P."/>
            <person name="Dick G.J."/>
        </authorList>
    </citation>
    <scope>NUCLEOTIDE SEQUENCE [LARGE SCALE GENOMIC DNA]</scope>
    <source>
        <strain evidence="5">SM23_60</strain>
    </source>
</reference>
<proteinExistence type="predicted"/>
<dbReference type="Pfam" id="PF13432">
    <property type="entry name" value="TPR_16"/>
    <property type="match status" value="1"/>
</dbReference>
<dbReference type="Proteomes" id="UP000051096">
    <property type="component" value="Unassembled WGS sequence"/>
</dbReference>
<evidence type="ECO:0000256" key="3">
    <source>
        <dbReference type="PROSITE-ProRule" id="PRU00339"/>
    </source>
</evidence>
<feature type="compositionally biased region" description="Basic and acidic residues" evidence="4">
    <location>
        <begin position="388"/>
        <end position="404"/>
    </location>
</feature>
<feature type="compositionally biased region" description="Basic and acidic residues" evidence="4">
    <location>
        <begin position="670"/>
        <end position="682"/>
    </location>
</feature>
<evidence type="ECO:0000256" key="2">
    <source>
        <dbReference type="ARBA" id="ARBA00022803"/>
    </source>
</evidence>
<dbReference type="InterPro" id="IPR051012">
    <property type="entry name" value="CellSynth/LPSAsmb/PSIAsmb"/>
</dbReference>
<keyword evidence="2 3" id="KW-0802">TPR repeat</keyword>
<dbReference type="AlphaFoldDB" id="A0A0S8GHV5"/>
<dbReference type="Gene3D" id="1.25.40.10">
    <property type="entry name" value="Tetratricopeptide repeat domain"/>
    <property type="match status" value="3"/>
</dbReference>
<dbReference type="PANTHER" id="PTHR45586">
    <property type="entry name" value="TPR REPEAT-CONTAINING PROTEIN PA4667"/>
    <property type="match status" value="1"/>
</dbReference>
<evidence type="ECO:0000256" key="4">
    <source>
        <dbReference type="SAM" id="MobiDB-lite"/>
    </source>
</evidence>
<feature type="region of interest" description="Disordered" evidence="4">
    <location>
        <begin position="304"/>
        <end position="404"/>
    </location>
</feature>
<feature type="region of interest" description="Disordered" evidence="4">
    <location>
        <begin position="617"/>
        <end position="701"/>
    </location>
</feature>
<feature type="repeat" description="TPR" evidence="3">
    <location>
        <begin position="556"/>
        <end position="589"/>
    </location>
</feature>
<dbReference type="Pfam" id="PF13181">
    <property type="entry name" value="TPR_8"/>
    <property type="match status" value="1"/>
</dbReference>
<feature type="region of interest" description="Disordered" evidence="4">
    <location>
        <begin position="265"/>
        <end position="291"/>
    </location>
</feature>
<dbReference type="PATRIC" id="fig|1703780.3.peg.2286"/>
<dbReference type="SUPFAM" id="SSF48452">
    <property type="entry name" value="TPR-like"/>
    <property type="match status" value="3"/>
</dbReference>
<dbReference type="InterPro" id="IPR011990">
    <property type="entry name" value="TPR-like_helical_dom_sf"/>
</dbReference>
<comment type="caution">
    <text evidence="5">The sequence shown here is derived from an EMBL/GenBank/DDBJ whole genome shotgun (WGS) entry which is preliminary data.</text>
</comment>
<name>A0A0S8GHV5_UNCW3</name>
<organism evidence="5 6">
    <name type="scientific">candidate division WOR_3 bacterium SM23_60</name>
    <dbReference type="NCBI Taxonomy" id="1703780"/>
    <lineage>
        <taxon>Bacteria</taxon>
        <taxon>Bacteria division WOR-3</taxon>
    </lineage>
</organism>
<gene>
    <name evidence="5" type="ORF">AMJ87_05160</name>
</gene>
<keyword evidence="1" id="KW-0677">Repeat</keyword>
<feature type="compositionally biased region" description="Acidic residues" evidence="4">
    <location>
        <begin position="338"/>
        <end position="364"/>
    </location>
</feature>
<dbReference type="PROSITE" id="PS50005">
    <property type="entry name" value="TPR"/>
    <property type="match status" value="1"/>
</dbReference>